<dbReference type="InParanoid" id="A0A5N4AVD9"/>
<dbReference type="Pfam" id="PF04752">
    <property type="entry name" value="ChaC"/>
    <property type="match status" value="1"/>
</dbReference>
<dbReference type="CDD" id="cd06661">
    <property type="entry name" value="GGCT_like"/>
    <property type="match status" value="1"/>
</dbReference>
<dbReference type="FunCoup" id="A0A5N4AVD9">
    <property type="interactions" value="109"/>
</dbReference>
<dbReference type="GO" id="GO:0061928">
    <property type="term" value="F:glutathione specific gamma-glutamylcyclotransferase activity"/>
    <property type="evidence" value="ECO:0007669"/>
    <property type="project" value="UniProtKB-EC"/>
</dbReference>
<dbReference type="AlphaFoldDB" id="A0A5N4AVD9"/>
<evidence type="ECO:0000256" key="3">
    <source>
        <dbReference type="ARBA" id="ARBA00023239"/>
    </source>
</evidence>
<dbReference type="GO" id="GO:0005737">
    <property type="term" value="C:cytoplasm"/>
    <property type="evidence" value="ECO:0007669"/>
    <property type="project" value="TreeGrafter"/>
</dbReference>
<evidence type="ECO:0000256" key="1">
    <source>
        <dbReference type="ARBA" id="ARBA00009662"/>
    </source>
</evidence>
<keyword evidence="3" id="KW-0456">Lyase</keyword>
<dbReference type="OrthoDB" id="1933483at2759"/>
<dbReference type="PANTHER" id="PTHR12192:SF26">
    <property type="entry name" value="GLUTATHIONE-SPECIFIC GAMMA-GLUTAMYLCYCLOTRANSFERASE 1"/>
    <property type="match status" value="1"/>
</dbReference>
<dbReference type="GO" id="GO:0006751">
    <property type="term" value="P:glutathione catabolic process"/>
    <property type="evidence" value="ECO:0007669"/>
    <property type="project" value="InterPro"/>
</dbReference>
<reference evidence="5 6" key="1">
    <citation type="journal article" date="2018" name="Elife">
        <title>Firefly genomes illuminate parallel origins of bioluminescence in beetles.</title>
        <authorList>
            <person name="Fallon T.R."/>
            <person name="Lower S.E."/>
            <person name="Chang C.H."/>
            <person name="Bessho-Uehara M."/>
            <person name="Martin G.J."/>
            <person name="Bewick A.J."/>
            <person name="Behringer M."/>
            <person name="Debat H.J."/>
            <person name="Wong I."/>
            <person name="Day J.C."/>
            <person name="Suvorov A."/>
            <person name="Silva C.J."/>
            <person name="Stanger-Hall K.F."/>
            <person name="Hall D.W."/>
            <person name="Schmitz R.J."/>
            <person name="Nelson D.R."/>
            <person name="Lewis S.M."/>
            <person name="Shigenobu S."/>
            <person name="Bybee S.M."/>
            <person name="Larracuente A.M."/>
            <person name="Oba Y."/>
            <person name="Weng J.K."/>
        </authorList>
    </citation>
    <scope>NUCLEOTIDE SEQUENCE [LARGE SCALE GENOMIC DNA]</scope>
    <source>
        <strain evidence="5">1611_PpyrPB1</strain>
        <tissue evidence="5">Whole body</tissue>
    </source>
</reference>
<dbReference type="SUPFAM" id="SSF110857">
    <property type="entry name" value="Gamma-glutamyl cyclotransferase-like"/>
    <property type="match status" value="1"/>
</dbReference>
<evidence type="ECO:0000256" key="4">
    <source>
        <dbReference type="ARBA" id="ARBA00048073"/>
    </source>
</evidence>
<evidence type="ECO:0000313" key="5">
    <source>
        <dbReference type="EMBL" id="KAB0801180.1"/>
    </source>
</evidence>
<keyword evidence="6" id="KW-1185">Reference proteome</keyword>
<dbReference type="InterPro" id="IPR013024">
    <property type="entry name" value="GGCT-like"/>
</dbReference>
<name>A0A5N4AVD9_PHOPY</name>
<comment type="catalytic activity">
    <reaction evidence="4">
        <text>glutathione = L-cysteinylglycine + 5-oxo-L-proline</text>
        <dbReference type="Rhea" id="RHEA:47724"/>
        <dbReference type="ChEBI" id="CHEBI:57925"/>
        <dbReference type="ChEBI" id="CHEBI:58402"/>
        <dbReference type="ChEBI" id="CHEBI:61694"/>
        <dbReference type="EC" id="4.3.2.7"/>
    </reaction>
</comment>
<evidence type="ECO:0000256" key="2">
    <source>
        <dbReference type="ARBA" id="ARBA00012344"/>
    </source>
</evidence>
<protein>
    <recommendedName>
        <fullName evidence="2">glutathione-specific gamma-glutamylcyclotransferase</fullName>
        <ecNumber evidence="2">4.3.2.7</ecNumber>
    </recommendedName>
</protein>
<accession>A0A5N4AVD9</accession>
<proteinExistence type="inferred from homology"/>
<dbReference type="InterPro" id="IPR006840">
    <property type="entry name" value="ChaC"/>
</dbReference>
<sequence>MEPTSVVVELQDIVNENDKKSLWIFGYGSLCWNPGFSFEKAVAGTIHGYSRKFWQGNSTHRGTEEKPGRVVTLVKEKGSVVHGLAFQISGEAALSYLNKRECKLGGYVVEFARFYPRARNISFNTILYIATAQNELWLGDAPASDIADQIVESCGASGHNVEYLIRLAAFMHYHFPNEKDDHLFAIERLVIMKLRDRKACLKALMGDERETITFISNASLDDLQRDGLEERQNSFQYAANVPVKIMRCLNM</sequence>
<comment type="caution">
    <text evidence="5">The sequence shown here is derived from an EMBL/GenBank/DDBJ whole genome shotgun (WGS) entry which is preliminary data.</text>
</comment>
<dbReference type="Gene3D" id="3.10.490.10">
    <property type="entry name" value="Gamma-glutamyl cyclotransferase-like"/>
    <property type="match status" value="1"/>
</dbReference>
<dbReference type="PANTHER" id="PTHR12192">
    <property type="entry name" value="CATION TRANSPORT PROTEIN CHAC-RELATED"/>
    <property type="match status" value="1"/>
</dbReference>
<dbReference type="Proteomes" id="UP000327044">
    <property type="component" value="Unassembled WGS sequence"/>
</dbReference>
<dbReference type="EMBL" id="VVIM01000003">
    <property type="protein sequence ID" value="KAB0801180.1"/>
    <property type="molecule type" value="Genomic_DNA"/>
</dbReference>
<dbReference type="InterPro" id="IPR036568">
    <property type="entry name" value="GGCT-like_sf"/>
</dbReference>
<evidence type="ECO:0000313" key="6">
    <source>
        <dbReference type="Proteomes" id="UP000327044"/>
    </source>
</evidence>
<comment type="similarity">
    <text evidence="1">Belongs to the gamma-glutamylcyclotransferase family. ChaC subfamily.</text>
</comment>
<gene>
    <name evidence="5" type="ORF">PPYR_05534</name>
</gene>
<organism evidence="5 6">
    <name type="scientific">Photinus pyralis</name>
    <name type="common">Common eastern firefly</name>
    <name type="synonym">Lampyris pyralis</name>
    <dbReference type="NCBI Taxonomy" id="7054"/>
    <lineage>
        <taxon>Eukaryota</taxon>
        <taxon>Metazoa</taxon>
        <taxon>Ecdysozoa</taxon>
        <taxon>Arthropoda</taxon>
        <taxon>Hexapoda</taxon>
        <taxon>Insecta</taxon>
        <taxon>Pterygota</taxon>
        <taxon>Neoptera</taxon>
        <taxon>Endopterygota</taxon>
        <taxon>Coleoptera</taxon>
        <taxon>Polyphaga</taxon>
        <taxon>Elateriformia</taxon>
        <taxon>Elateroidea</taxon>
        <taxon>Lampyridae</taxon>
        <taxon>Lampyrinae</taxon>
        <taxon>Photinus</taxon>
    </lineage>
</organism>
<dbReference type="EC" id="4.3.2.7" evidence="2"/>